<proteinExistence type="predicted"/>
<reference evidence="1 2" key="1">
    <citation type="submission" date="2021-06" db="EMBL/GenBank/DDBJ databases">
        <authorList>
            <person name="Palmer J.M."/>
        </authorList>
    </citation>
    <scope>NUCLEOTIDE SEQUENCE [LARGE SCALE GENOMIC DNA]</scope>
    <source>
        <strain evidence="1 2">GA_2019</strain>
        <tissue evidence="1">Muscle</tissue>
    </source>
</reference>
<keyword evidence="2" id="KW-1185">Reference proteome</keyword>
<comment type="caution">
    <text evidence="1">The sequence shown here is derived from an EMBL/GenBank/DDBJ whole genome shotgun (WGS) entry which is preliminary data.</text>
</comment>
<protein>
    <submittedName>
        <fullName evidence="1">Uncharacterized protein</fullName>
    </submittedName>
</protein>
<evidence type="ECO:0000313" key="1">
    <source>
        <dbReference type="EMBL" id="MEQ2180996.1"/>
    </source>
</evidence>
<dbReference type="EMBL" id="JAHRIO010070304">
    <property type="protein sequence ID" value="MEQ2180996.1"/>
    <property type="molecule type" value="Genomic_DNA"/>
</dbReference>
<gene>
    <name evidence="1" type="ORF">GOODEAATRI_006911</name>
</gene>
<evidence type="ECO:0000313" key="2">
    <source>
        <dbReference type="Proteomes" id="UP001476798"/>
    </source>
</evidence>
<organism evidence="1 2">
    <name type="scientific">Goodea atripinnis</name>
    <dbReference type="NCBI Taxonomy" id="208336"/>
    <lineage>
        <taxon>Eukaryota</taxon>
        <taxon>Metazoa</taxon>
        <taxon>Chordata</taxon>
        <taxon>Craniata</taxon>
        <taxon>Vertebrata</taxon>
        <taxon>Euteleostomi</taxon>
        <taxon>Actinopterygii</taxon>
        <taxon>Neopterygii</taxon>
        <taxon>Teleostei</taxon>
        <taxon>Neoteleostei</taxon>
        <taxon>Acanthomorphata</taxon>
        <taxon>Ovalentaria</taxon>
        <taxon>Atherinomorphae</taxon>
        <taxon>Cyprinodontiformes</taxon>
        <taxon>Goodeidae</taxon>
        <taxon>Goodea</taxon>
    </lineage>
</organism>
<dbReference type="Proteomes" id="UP001476798">
    <property type="component" value="Unassembled WGS sequence"/>
</dbReference>
<name>A0ABV0PC20_9TELE</name>
<sequence>MFQSEQKLWSYESSFPMTSVIPERCLLLDGRSRWGRCRWKSSAAWKQLRLLPAEVQSQPASFSELPRKTLISICRQQSPNLWSRNVLRLTLVSLGRLADVDGQLTAERVDAHHPGVSGGSGERRQLVVAAGDTVERLGEVSGSL</sequence>
<accession>A0ABV0PC20</accession>